<dbReference type="GO" id="GO:0005634">
    <property type="term" value="C:nucleus"/>
    <property type="evidence" value="ECO:0007669"/>
    <property type="project" value="UniProtKB-SubCell"/>
</dbReference>
<name>A0A480JCB4_PIG</name>
<dbReference type="EMBL" id="DQIR01093052">
    <property type="protein sequence ID" value="HDA48528.1"/>
    <property type="molecule type" value="Transcribed_RNA"/>
</dbReference>
<organism evidence="1">
    <name type="scientific">Sus scrofa</name>
    <name type="common">Pig</name>
    <dbReference type="NCBI Taxonomy" id="9823"/>
    <lineage>
        <taxon>Eukaryota</taxon>
        <taxon>Metazoa</taxon>
        <taxon>Chordata</taxon>
        <taxon>Craniata</taxon>
        <taxon>Vertebrata</taxon>
        <taxon>Euteleostomi</taxon>
        <taxon>Mammalia</taxon>
        <taxon>Eutheria</taxon>
        <taxon>Laurasiatheria</taxon>
        <taxon>Artiodactyla</taxon>
        <taxon>Suina</taxon>
        <taxon>Suidae</taxon>
        <taxon>Sus</taxon>
    </lineage>
</organism>
<dbReference type="InterPro" id="IPR038751">
    <property type="entry name" value="INTS8"/>
</dbReference>
<protein>
    <submittedName>
        <fullName evidence="1">Integrator complex subunit 8</fullName>
    </submittedName>
</protein>
<dbReference type="GO" id="GO:0034472">
    <property type="term" value="P:snRNA 3'-end processing"/>
    <property type="evidence" value="ECO:0007669"/>
    <property type="project" value="InterPro"/>
</dbReference>
<dbReference type="PANTHER" id="PTHR13350:SF1">
    <property type="entry name" value="INTEGRATOR COMPLEX SUBUNIT 8"/>
    <property type="match status" value="1"/>
</dbReference>
<accession>A0A480JCB4</accession>
<evidence type="ECO:0000313" key="1">
    <source>
        <dbReference type="EMBL" id="HDA46871.1"/>
    </source>
</evidence>
<dbReference type="EMBL" id="DQIR01091395">
    <property type="protein sequence ID" value="HDA46871.1"/>
    <property type="molecule type" value="Transcribed_RNA"/>
</dbReference>
<sequence>MSAEAADREAATSSRPCTPPQTCWFEFLLEESLLEKHLRKPCPDPAPVQLIVQFLEQASKPSVNEQNQVQPPPDNKRNRILKLLALKVAAHLKWDLDILEKSLSVPVLNMLLNELLCISKVPPGTKHVDMDLATLPPTTAMAILLYNRWAIRTIVQSSFPVKQAKPGPPQLSVMNQMQQEKELTENILKVLKEQASDSILVLEAALKLNKDLYVHTMRTLDLLAVEPGMVNGETESSTAGLKIKTEEMQCQVCFDLGAAYFQQGSTNSAVYENAREKFFRTKELIAEIGSLSLHCTIDEKRLAGYCQACDVLVPSSDSTSQQLTPYSQVHICLRSGNYQEAINIFIEDNLTFSLPVQFRQSVLRELFQKAQQGNEALDEICFKVCACNTVRDILEGRTISVQFNQLFLRPNKEKIDFLLEVRHFFPPSIYNFALSLPTVTS</sequence>
<proteinExistence type="predicted"/>
<dbReference type="PANTHER" id="PTHR13350">
    <property type="entry name" value="INTEGRATOR COMPLEX SUBUNIT 8"/>
    <property type="match status" value="1"/>
</dbReference>
<dbReference type="AlphaFoldDB" id="A0A480JCB4"/>
<dbReference type="GO" id="GO:0005694">
    <property type="term" value="C:chromosome"/>
    <property type="evidence" value="ECO:0007669"/>
    <property type="project" value="UniProtKB-SubCell"/>
</dbReference>
<reference evidence="1" key="1">
    <citation type="journal article" date="2019" name="PeerJ">
        <title>Genes of the pig, Sus scrofa, reconstructed with EvidentialGene.</title>
        <authorList>
            <person name="Gilbert D.G."/>
        </authorList>
    </citation>
    <scope>NUCLEOTIDE SEQUENCE</scope>
</reference>